<feature type="compositionally biased region" description="Acidic residues" evidence="1">
    <location>
        <begin position="269"/>
        <end position="281"/>
    </location>
</feature>
<feature type="region of interest" description="Disordered" evidence="1">
    <location>
        <begin position="131"/>
        <end position="159"/>
    </location>
</feature>
<dbReference type="EMBL" id="BQNB010012099">
    <property type="protein sequence ID" value="GJS99181.1"/>
    <property type="molecule type" value="Genomic_DNA"/>
</dbReference>
<gene>
    <name evidence="2" type="ORF">Tco_0820351</name>
</gene>
<evidence type="ECO:0000256" key="1">
    <source>
        <dbReference type="SAM" id="MobiDB-lite"/>
    </source>
</evidence>
<organism evidence="2 3">
    <name type="scientific">Tanacetum coccineum</name>
    <dbReference type="NCBI Taxonomy" id="301880"/>
    <lineage>
        <taxon>Eukaryota</taxon>
        <taxon>Viridiplantae</taxon>
        <taxon>Streptophyta</taxon>
        <taxon>Embryophyta</taxon>
        <taxon>Tracheophyta</taxon>
        <taxon>Spermatophyta</taxon>
        <taxon>Magnoliopsida</taxon>
        <taxon>eudicotyledons</taxon>
        <taxon>Gunneridae</taxon>
        <taxon>Pentapetalae</taxon>
        <taxon>asterids</taxon>
        <taxon>campanulids</taxon>
        <taxon>Asterales</taxon>
        <taxon>Asteraceae</taxon>
        <taxon>Asteroideae</taxon>
        <taxon>Anthemideae</taxon>
        <taxon>Anthemidinae</taxon>
        <taxon>Tanacetum</taxon>
    </lineage>
</organism>
<protein>
    <submittedName>
        <fullName evidence="2">Uncharacterized protein</fullName>
    </submittedName>
</protein>
<evidence type="ECO:0000313" key="3">
    <source>
        <dbReference type="Proteomes" id="UP001151760"/>
    </source>
</evidence>
<feature type="compositionally biased region" description="Basic and acidic residues" evidence="1">
    <location>
        <begin position="210"/>
        <end position="226"/>
    </location>
</feature>
<comment type="caution">
    <text evidence="2">The sequence shown here is derived from an EMBL/GenBank/DDBJ whole genome shotgun (WGS) entry which is preliminary data.</text>
</comment>
<feature type="region of interest" description="Disordered" evidence="1">
    <location>
        <begin position="196"/>
        <end position="281"/>
    </location>
</feature>
<dbReference type="Proteomes" id="UP001151760">
    <property type="component" value="Unassembled WGS sequence"/>
</dbReference>
<keyword evidence="3" id="KW-1185">Reference proteome</keyword>
<accession>A0ABQ5AC36</accession>
<name>A0ABQ5AC36_9ASTR</name>
<sequence length="346" mass="38889">MRISTSKKPQKEPTYQVVLDAIALSPYYLTFLITADEDYMFQIDNRDSSAKRKENMPYPRFTNAIIQHFISKDKSISMRNRMFMHTVRDDSVLGTLKFVAKRAATPKKAKKWKKLAFPSKKQTLVITEEPAKKPATRRQPTGVQIKDTPGVSVSKKKTPARAKRNKCIDLLSEAALLEEAQMNKAIKWRKWETHMHQAGGSGDGAGVQPKDPDEPKGKSIDTHEATGLKPGVPDVSKADSSYSDVDLNKIDDEEETQEDEFVHTPDDYVPMDDETNDVDNEEYDGINKEMYDDVNVELKDVEFADERKGDGEMTNADKVNAELKEVNQEVASAQVQDEAQATTVAA</sequence>
<reference evidence="2" key="2">
    <citation type="submission" date="2022-01" db="EMBL/GenBank/DDBJ databases">
        <authorList>
            <person name="Yamashiro T."/>
            <person name="Shiraishi A."/>
            <person name="Satake H."/>
            <person name="Nakayama K."/>
        </authorList>
    </citation>
    <scope>NUCLEOTIDE SEQUENCE</scope>
</reference>
<reference evidence="2" key="1">
    <citation type="journal article" date="2022" name="Int. J. Mol. Sci.">
        <title>Draft Genome of Tanacetum Coccineum: Genomic Comparison of Closely Related Tanacetum-Family Plants.</title>
        <authorList>
            <person name="Yamashiro T."/>
            <person name="Shiraishi A."/>
            <person name="Nakayama K."/>
            <person name="Satake H."/>
        </authorList>
    </citation>
    <scope>NUCLEOTIDE SEQUENCE</scope>
</reference>
<proteinExistence type="predicted"/>
<evidence type="ECO:0000313" key="2">
    <source>
        <dbReference type="EMBL" id="GJS99181.1"/>
    </source>
</evidence>